<evidence type="ECO:0000313" key="1">
    <source>
        <dbReference type="EMBL" id="RXI02619.1"/>
    </source>
</evidence>
<name>A0A498K357_MALDO</name>
<dbReference type="EMBL" id="RDQH01000329">
    <property type="protein sequence ID" value="RXI02619.1"/>
    <property type="molecule type" value="Genomic_DNA"/>
</dbReference>
<keyword evidence="2" id="KW-1185">Reference proteome</keyword>
<dbReference type="AlphaFoldDB" id="A0A498K357"/>
<dbReference type="Proteomes" id="UP000290289">
    <property type="component" value="Chromosome 3"/>
</dbReference>
<reference evidence="1 2" key="1">
    <citation type="submission" date="2018-10" db="EMBL/GenBank/DDBJ databases">
        <title>A high-quality apple genome assembly.</title>
        <authorList>
            <person name="Hu J."/>
        </authorList>
    </citation>
    <scope>NUCLEOTIDE SEQUENCE [LARGE SCALE GENOMIC DNA]</scope>
    <source>
        <strain evidence="2">cv. HFTH1</strain>
        <tissue evidence="1">Young leaf</tissue>
    </source>
</reference>
<gene>
    <name evidence="1" type="ORF">DVH24_002697</name>
</gene>
<organism evidence="1 2">
    <name type="scientific">Malus domestica</name>
    <name type="common">Apple</name>
    <name type="synonym">Pyrus malus</name>
    <dbReference type="NCBI Taxonomy" id="3750"/>
    <lineage>
        <taxon>Eukaryota</taxon>
        <taxon>Viridiplantae</taxon>
        <taxon>Streptophyta</taxon>
        <taxon>Embryophyta</taxon>
        <taxon>Tracheophyta</taxon>
        <taxon>Spermatophyta</taxon>
        <taxon>Magnoliopsida</taxon>
        <taxon>eudicotyledons</taxon>
        <taxon>Gunneridae</taxon>
        <taxon>Pentapetalae</taxon>
        <taxon>rosids</taxon>
        <taxon>fabids</taxon>
        <taxon>Rosales</taxon>
        <taxon>Rosaceae</taxon>
        <taxon>Amygdaloideae</taxon>
        <taxon>Maleae</taxon>
        <taxon>Malus</taxon>
    </lineage>
</organism>
<accession>A0A498K357</accession>
<protein>
    <submittedName>
        <fullName evidence="1">Uncharacterized protein</fullName>
    </submittedName>
</protein>
<proteinExistence type="predicted"/>
<evidence type="ECO:0000313" key="2">
    <source>
        <dbReference type="Proteomes" id="UP000290289"/>
    </source>
</evidence>
<sequence>MKTQNICGESSLCEEPTRGFRETLRQAYQAAVVVMSRHGAQNNGRGLLVPKPIERRRWSYPAEDPIRTLIFLGMKPQNICGESSLCEEPTRGFREMFRQAYQAAAVVMANQGDQRNSRALLVSKPVERRRWSCSAEDPIRTLIFLGSWSHT</sequence>
<comment type="caution">
    <text evidence="1">The sequence shown here is derived from an EMBL/GenBank/DDBJ whole genome shotgun (WGS) entry which is preliminary data.</text>
</comment>